<reference evidence="3 4" key="1">
    <citation type="submission" date="2017-07" db="EMBL/GenBank/DDBJ databases">
        <title>Phylogenetic study on the rhizospheric bacterium Ochrobactrum sp. A44.</title>
        <authorList>
            <person name="Krzyzanowska D.M."/>
            <person name="Ossowicki A."/>
            <person name="Rajewska M."/>
            <person name="Maciag T."/>
            <person name="Kaczynski Z."/>
            <person name="Czerwicka M."/>
            <person name="Jafra S."/>
        </authorList>
    </citation>
    <scope>NUCLEOTIDE SEQUENCE [LARGE SCALE GENOMIC DNA]</scope>
    <source>
        <strain evidence="3 4">A44</strain>
    </source>
</reference>
<dbReference type="PANTHER" id="PTHR12598">
    <property type="entry name" value="COPPER HOMEOSTASIS PROTEIN CUTC"/>
    <property type="match status" value="1"/>
</dbReference>
<keyword evidence="2" id="KW-0963">Cytoplasm</keyword>
<comment type="similarity">
    <text evidence="1 2">Belongs to the CutC family.</text>
</comment>
<dbReference type="InterPro" id="IPR036822">
    <property type="entry name" value="CutC-like_dom_sf"/>
</dbReference>
<dbReference type="SUPFAM" id="SSF110395">
    <property type="entry name" value="CutC-like"/>
    <property type="match status" value="1"/>
</dbReference>
<comment type="subcellular location">
    <subcellularLocation>
        <location evidence="2">Cytoplasm</location>
    </subcellularLocation>
</comment>
<sequence length="243" mass="25206">MRLNKILLEVCVDDAEGLAAAIEGGADRIELCSALAIGGLTPSIGLMQLSAKAPIPVMAMIRPRAGNFIWSEDELQIMEAEIAATRALGLPGVVIGANLPDGRLDQPALQRLVKAADGLEIALHRSIDLTPDVVEAVEIAKQLGVNRILSSGGAQKAVSGLERLATMHKAAGDEIVIMPGSGVNIDTLPTILAALPDIIEIHASCSAPLPADQTLLHFGFAAPGATRTAANKVAELRAALEQS</sequence>
<dbReference type="EMBL" id="CP022603">
    <property type="protein sequence ID" value="ASV84334.1"/>
    <property type="molecule type" value="Genomic_DNA"/>
</dbReference>
<gene>
    <name evidence="2" type="primary">cutC</name>
    <name evidence="3" type="ORF">CES85_5128</name>
</gene>
<dbReference type="GO" id="GO:0005507">
    <property type="term" value="F:copper ion binding"/>
    <property type="evidence" value="ECO:0007669"/>
    <property type="project" value="TreeGrafter"/>
</dbReference>
<dbReference type="GO" id="GO:0005737">
    <property type="term" value="C:cytoplasm"/>
    <property type="evidence" value="ECO:0007669"/>
    <property type="project" value="UniProtKB-SubCell"/>
</dbReference>
<dbReference type="Pfam" id="PF03932">
    <property type="entry name" value="CutC"/>
    <property type="match status" value="1"/>
</dbReference>
<evidence type="ECO:0000313" key="3">
    <source>
        <dbReference type="EMBL" id="ASV84334.1"/>
    </source>
</evidence>
<dbReference type="AlphaFoldDB" id="A0A248UCE1"/>
<evidence type="ECO:0000256" key="1">
    <source>
        <dbReference type="ARBA" id="ARBA00007768"/>
    </source>
</evidence>
<dbReference type="HAMAP" id="MF_00795">
    <property type="entry name" value="CutC"/>
    <property type="match status" value="1"/>
</dbReference>
<name>A0A248UCE1_9HYPH</name>
<dbReference type="PANTHER" id="PTHR12598:SF0">
    <property type="entry name" value="COPPER HOMEOSTASIS PROTEIN CUTC HOMOLOG"/>
    <property type="match status" value="1"/>
</dbReference>
<dbReference type="KEGG" id="och:CES85_5128"/>
<protein>
    <recommendedName>
        <fullName evidence="2">PF03932 family protein CutC</fullName>
    </recommendedName>
</protein>
<organism evidence="3 4">
    <name type="scientific">Ochrobactrum quorumnocens</name>
    <dbReference type="NCBI Taxonomy" id="271865"/>
    <lineage>
        <taxon>Bacteria</taxon>
        <taxon>Pseudomonadati</taxon>
        <taxon>Pseudomonadota</taxon>
        <taxon>Alphaproteobacteria</taxon>
        <taxon>Hyphomicrobiales</taxon>
        <taxon>Brucellaceae</taxon>
        <taxon>Brucella/Ochrobactrum group</taxon>
        <taxon>Ochrobactrum</taxon>
    </lineage>
</organism>
<evidence type="ECO:0000256" key="2">
    <source>
        <dbReference type="HAMAP-Rule" id="MF_00795"/>
    </source>
</evidence>
<dbReference type="Proteomes" id="UP000215256">
    <property type="component" value="Chromosome 2"/>
</dbReference>
<dbReference type="Gene3D" id="3.20.20.380">
    <property type="entry name" value="Copper homeostasis (CutC) domain"/>
    <property type="match status" value="1"/>
</dbReference>
<evidence type="ECO:0000313" key="4">
    <source>
        <dbReference type="Proteomes" id="UP000215256"/>
    </source>
</evidence>
<dbReference type="InterPro" id="IPR005627">
    <property type="entry name" value="CutC-like"/>
</dbReference>
<comment type="caution">
    <text evidence="2">Once thought to be involved in copper homeostasis, experiments in E.coli have shown this is not the case.</text>
</comment>
<accession>A0A248UCE1</accession>
<proteinExistence type="inferred from homology"/>